<dbReference type="EMBL" id="BGPR01055610">
    <property type="protein sequence ID" value="GBO32155.1"/>
    <property type="molecule type" value="Genomic_DNA"/>
</dbReference>
<reference evidence="3 4" key="1">
    <citation type="journal article" date="2019" name="Sci. Rep.">
        <title>Orb-weaving spider Araneus ventricosus genome elucidates the spidroin gene catalogue.</title>
        <authorList>
            <person name="Kono N."/>
            <person name="Nakamura H."/>
            <person name="Ohtoshi R."/>
            <person name="Moran D.A.P."/>
            <person name="Shinohara A."/>
            <person name="Yoshida Y."/>
            <person name="Fujiwara M."/>
            <person name="Mori M."/>
            <person name="Tomita M."/>
            <person name="Arakawa K."/>
        </authorList>
    </citation>
    <scope>NUCLEOTIDE SEQUENCE [LARGE SCALE GENOMIC DNA]</scope>
</reference>
<dbReference type="AlphaFoldDB" id="A0A4Y2W4I4"/>
<proteinExistence type="predicted"/>
<name>A0A4Y2W4I4_ARAVE</name>
<comment type="caution">
    <text evidence="3">The sequence shown here is derived from an EMBL/GenBank/DDBJ whole genome shotgun (WGS) entry which is preliminary data.</text>
</comment>
<dbReference type="EMBL" id="BGPR01055652">
    <property type="protein sequence ID" value="GBO32202.1"/>
    <property type="molecule type" value="Genomic_DNA"/>
</dbReference>
<keyword evidence="4" id="KW-1185">Reference proteome</keyword>
<evidence type="ECO:0000313" key="4">
    <source>
        <dbReference type="Proteomes" id="UP000499080"/>
    </source>
</evidence>
<organism evidence="3 4">
    <name type="scientific">Araneus ventricosus</name>
    <name type="common">Orbweaver spider</name>
    <name type="synonym">Epeira ventricosa</name>
    <dbReference type="NCBI Taxonomy" id="182803"/>
    <lineage>
        <taxon>Eukaryota</taxon>
        <taxon>Metazoa</taxon>
        <taxon>Ecdysozoa</taxon>
        <taxon>Arthropoda</taxon>
        <taxon>Chelicerata</taxon>
        <taxon>Arachnida</taxon>
        <taxon>Araneae</taxon>
        <taxon>Araneomorphae</taxon>
        <taxon>Entelegynae</taxon>
        <taxon>Araneoidea</taxon>
        <taxon>Araneidae</taxon>
        <taxon>Araneus</taxon>
    </lineage>
</organism>
<gene>
    <name evidence="2" type="ORF">AVEN_11626_1</name>
    <name evidence="3" type="ORF">AVEN_159643_1</name>
    <name evidence="1" type="ORF">AVEN_263245_1</name>
</gene>
<sequence length="128" mass="15028">MHQEQFLSNDCNEGRLTFMSIFKLESEGFLVEQTTENADHLIATSTIVAADEHKDVVLVGEDIDYTSSYLQHHHLQIFFLEEKERKLTEQPVLCQQFQIFLMYEKYFFFLHASSGCDTTSSFYRQGRK</sequence>
<dbReference type="OrthoDB" id="6430887at2759"/>
<protein>
    <submittedName>
        <fullName evidence="3">Uncharacterized protein</fullName>
    </submittedName>
</protein>
<evidence type="ECO:0000313" key="1">
    <source>
        <dbReference type="EMBL" id="GBO32155.1"/>
    </source>
</evidence>
<evidence type="ECO:0000313" key="3">
    <source>
        <dbReference type="EMBL" id="GBO32215.1"/>
    </source>
</evidence>
<evidence type="ECO:0000313" key="2">
    <source>
        <dbReference type="EMBL" id="GBO32202.1"/>
    </source>
</evidence>
<dbReference type="Proteomes" id="UP000499080">
    <property type="component" value="Unassembled WGS sequence"/>
</dbReference>
<dbReference type="EMBL" id="BGPR01055665">
    <property type="protein sequence ID" value="GBO32215.1"/>
    <property type="molecule type" value="Genomic_DNA"/>
</dbReference>
<accession>A0A4Y2W4I4</accession>